<protein>
    <submittedName>
        <fullName evidence="1">Uncharacterized protein</fullName>
    </submittedName>
</protein>
<accession>A0A1U7HJZ6</accession>
<sequence length="123" mass="14381">MLRDDTIRAVKVPFSLPYSKKGIVLSNGFEVELRFWLGSSENYALVFEIKLRNDPKYLNSSQYLEDIDGAFTQECCYLTFYPTEEPVQPEVLRVDAWESPPYEFNHYTQLNPTYPLILDDEPT</sequence>
<name>A0A1U7HJZ6_9CHRO</name>
<proteinExistence type="predicted"/>
<keyword evidence="2" id="KW-1185">Reference proteome</keyword>
<dbReference type="Proteomes" id="UP000185984">
    <property type="component" value="Unassembled WGS sequence"/>
</dbReference>
<organism evidence="1 2">
    <name type="scientific">Chroogloeocystis siderophila 5.2 s.c.1</name>
    <dbReference type="NCBI Taxonomy" id="247279"/>
    <lineage>
        <taxon>Bacteria</taxon>
        <taxon>Bacillati</taxon>
        <taxon>Cyanobacteriota</taxon>
        <taxon>Cyanophyceae</taxon>
        <taxon>Oscillatoriophycideae</taxon>
        <taxon>Chroococcales</taxon>
        <taxon>Chroococcaceae</taxon>
        <taxon>Chroogloeocystis</taxon>
    </lineage>
</organism>
<dbReference type="EMBL" id="MRCC01000014">
    <property type="protein sequence ID" value="OKH23920.1"/>
    <property type="molecule type" value="Genomic_DNA"/>
</dbReference>
<gene>
    <name evidence="1" type="ORF">NIES1031_16620</name>
</gene>
<evidence type="ECO:0000313" key="1">
    <source>
        <dbReference type="EMBL" id="OKH23920.1"/>
    </source>
</evidence>
<evidence type="ECO:0000313" key="2">
    <source>
        <dbReference type="Proteomes" id="UP000185984"/>
    </source>
</evidence>
<dbReference type="STRING" id="247279.NIES1031_16620"/>
<reference evidence="1 2" key="1">
    <citation type="submission" date="2016-11" db="EMBL/GenBank/DDBJ databases">
        <title>Draft Genome Sequences of Nine Cyanobacterial Strains from Diverse Habitats.</title>
        <authorList>
            <person name="Zhu T."/>
            <person name="Hou S."/>
            <person name="Lu X."/>
            <person name="Hess W.R."/>
        </authorList>
    </citation>
    <scope>NUCLEOTIDE SEQUENCE [LARGE SCALE GENOMIC DNA]</scope>
    <source>
        <strain evidence="1 2">5.2 s.c.1</strain>
    </source>
</reference>
<comment type="caution">
    <text evidence="1">The sequence shown here is derived from an EMBL/GenBank/DDBJ whole genome shotgun (WGS) entry which is preliminary data.</text>
</comment>
<dbReference type="AlphaFoldDB" id="A0A1U7HJZ6"/>